<dbReference type="GO" id="GO:0006313">
    <property type="term" value="P:DNA transposition"/>
    <property type="evidence" value="ECO:0007669"/>
    <property type="project" value="InterPro"/>
</dbReference>
<dbReference type="SUPFAM" id="SSF143422">
    <property type="entry name" value="Transposase IS200-like"/>
    <property type="match status" value="1"/>
</dbReference>
<evidence type="ECO:0000313" key="3">
    <source>
        <dbReference type="Proteomes" id="UP000363661"/>
    </source>
</evidence>
<dbReference type="EMBL" id="CABHNA010000099">
    <property type="protein sequence ID" value="VUX21599.1"/>
    <property type="molecule type" value="Genomic_DNA"/>
</dbReference>
<dbReference type="InterPro" id="IPR036515">
    <property type="entry name" value="Transposase_17_sf"/>
</dbReference>
<dbReference type="Pfam" id="PF01797">
    <property type="entry name" value="Y1_Tnp"/>
    <property type="match status" value="1"/>
</dbReference>
<dbReference type="InterPro" id="IPR002686">
    <property type="entry name" value="Transposase_17"/>
</dbReference>
<dbReference type="PANTHER" id="PTHR33360">
    <property type="entry name" value="TRANSPOSASE FOR INSERTION SEQUENCE ELEMENT IS200"/>
    <property type="match status" value="1"/>
</dbReference>
<dbReference type="GO" id="GO:0004803">
    <property type="term" value="F:transposase activity"/>
    <property type="evidence" value="ECO:0007669"/>
    <property type="project" value="InterPro"/>
</dbReference>
<dbReference type="GO" id="GO:0003677">
    <property type="term" value="F:DNA binding"/>
    <property type="evidence" value="ECO:0007669"/>
    <property type="project" value="InterPro"/>
</dbReference>
<organism evidence="2 3">
    <name type="scientific">[Ruminococcus] torques</name>
    <dbReference type="NCBI Taxonomy" id="33039"/>
    <lineage>
        <taxon>Bacteria</taxon>
        <taxon>Bacillati</taxon>
        <taxon>Bacillota</taxon>
        <taxon>Clostridia</taxon>
        <taxon>Lachnospirales</taxon>
        <taxon>Lachnospiraceae</taxon>
        <taxon>Mediterraneibacter</taxon>
    </lineage>
</organism>
<dbReference type="NCBIfam" id="NF033573">
    <property type="entry name" value="transpos_IS200"/>
    <property type="match status" value="1"/>
</dbReference>
<protein>
    <submittedName>
        <fullName evidence="2">Transposase IS200 like protein</fullName>
    </submittedName>
</protein>
<dbReference type="Gene3D" id="3.30.70.1290">
    <property type="entry name" value="Transposase IS200-like"/>
    <property type="match status" value="1"/>
</dbReference>
<evidence type="ECO:0000259" key="1">
    <source>
        <dbReference type="Pfam" id="PF01797"/>
    </source>
</evidence>
<keyword evidence="3" id="KW-1185">Reference proteome</keyword>
<dbReference type="PANTHER" id="PTHR33360:SF2">
    <property type="entry name" value="TRANSPOSASE FOR INSERTION SEQUENCE ELEMENT IS200"/>
    <property type="match status" value="1"/>
</dbReference>
<proteinExistence type="predicted"/>
<dbReference type="Proteomes" id="UP000363661">
    <property type="component" value="Unassembled WGS sequence"/>
</dbReference>
<evidence type="ECO:0000313" key="2">
    <source>
        <dbReference type="EMBL" id="VUX21599.1"/>
    </source>
</evidence>
<reference evidence="2 3" key="1">
    <citation type="submission" date="2019-07" db="EMBL/GenBank/DDBJ databases">
        <authorList>
            <person name="Hibberd C M."/>
            <person name="Gehrig L. J."/>
            <person name="Chang H.-W."/>
            <person name="Venkatesh S."/>
        </authorList>
    </citation>
    <scope>NUCLEOTIDE SEQUENCE [LARGE SCALE GENOMIC DNA]</scope>
    <source>
        <strain evidence="2">Ruminococcus_torques_SSTS_Bg7063</strain>
    </source>
</reference>
<dbReference type="AlphaFoldDB" id="A0A564UQA4"/>
<gene>
    <name evidence="2" type="ORF">RTSSTS7063_02779</name>
</gene>
<accession>A0A564UQA4</accession>
<name>A0A564UQA4_9FIRM</name>
<feature type="domain" description="Transposase IS200-like" evidence="1">
    <location>
        <begin position="10"/>
        <end position="68"/>
    </location>
</feature>
<sequence length="68" mass="8058">MDVNSLSHTKWDCKYHTAFAQKYNRRKVIYGHLHKDISQIFSMLCNRKGVRIIEAEMCPNHAHMLVEI</sequence>